<dbReference type="SUPFAM" id="SSF75217">
    <property type="entry name" value="alpha/beta knot"/>
    <property type="match status" value="1"/>
</dbReference>
<feature type="binding site" evidence="5">
    <location>
        <begin position="117"/>
        <end position="122"/>
    </location>
    <ligand>
        <name>S-adenosyl-L-methionine</name>
        <dbReference type="ChEBI" id="CHEBI:59789"/>
    </ligand>
</feature>
<comment type="catalytic activity">
    <reaction evidence="5">
        <text>pseudouridine(1915) in 23S rRNA + S-adenosyl-L-methionine = N(3)-methylpseudouridine(1915) in 23S rRNA + S-adenosyl-L-homocysteine + H(+)</text>
        <dbReference type="Rhea" id="RHEA:42752"/>
        <dbReference type="Rhea" id="RHEA-COMP:10221"/>
        <dbReference type="Rhea" id="RHEA-COMP:10222"/>
        <dbReference type="ChEBI" id="CHEBI:15378"/>
        <dbReference type="ChEBI" id="CHEBI:57856"/>
        <dbReference type="ChEBI" id="CHEBI:59789"/>
        <dbReference type="ChEBI" id="CHEBI:65314"/>
        <dbReference type="ChEBI" id="CHEBI:74486"/>
        <dbReference type="EC" id="2.1.1.177"/>
    </reaction>
</comment>
<dbReference type="EMBL" id="CP137852">
    <property type="protein sequence ID" value="WPB86670.1"/>
    <property type="molecule type" value="Genomic_DNA"/>
</dbReference>
<feature type="binding site" evidence="5">
    <location>
        <position position="67"/>
    </location>
    <ligand>
        <name>S-adenosyl-L-methionine</name>
        <dbReference type="ChEBI" id="CHEBI:59789"/>
    </ligand>
</feature>
<gene>
    <name evidence="5" type="primary">rlmH</name>
    <name evidence="6" type="ORF">R9Z33_07265</name>
</gene>
<feature type="binding site" evidence="5">
    <location>
        <position position="98"/>
    </location>
    <ligand>
        <name>S-adenosyl-L-methionine</name>
        <dbReference type="ChEBI" id="CHEBI:59789"/>
    </ligand>
</feature>
<name>A0ABZ0PLQ4_9PROT</name>
<evidence type="ECO:0000256" key="1">
    <source>
        <dbReference type="ARBA" id="ARBA00022603"/>
    </source>
</evidence>
<dbReference type="CDD" id="cd18081">
    <property type="entry name" value="RlmH-like"/>
    <property type="match status" value="1"/>
</dbReference>
<organism evidence="6 7">
    <name type="scientific">Sediminicoccus rosea</name>
    <dbReference type="NCBI Taxonomy" id="1225128"/>
    <lineage>
        <taxon>Bacteria</taxon>
        <taxon>Pseudomonadati</taxon>
        <taxon>Pseudomonadota</taxon>
        <taxon>Alphaproteobacteria</taxon>
        <taxon>Acetobacterales</taxon>
        <taxon>Roseomonadaceae</taxon>
        <taxon>Sediminicoccus</taxon>
    </lineage>
</organism>
<dbReference type="Pfam" id="PF02590">
    <property type="entry name" value="SPOUT_MTase"/>
    <property type="match status" value="1"/>
</dbReference>
<comment type="similarity">
    <text evidence="4 5">Belongs to the RNA methyltransferase RlmH family.</text>
</comment>
<protein>
    <recommendedName>
        <fullName evidence="5">Ribosomal RNA large subunit methyltransferase H</fullName>
        <ecNumber evidence="5">2.1.1.177</ecNumber>
    </recommendedName>
    <alternativeName>
        <fullName evidence="5">23S rRNA (pseudouridine1915-N3)-methyltransferase</fullName>
    </alternativeName>
    <alternativeName>
        <fullName evidence="5">23S rRNA m3Psi1915 methyltransferase</fullName>
    </alternativeName>
    <alternativeName>
        <fullName evidence="5">rRNA (pseudouridine-N3-)-methyltransferase RlmH</fullName>
    </alternativeName>
</protein>
<evidence type="ECO:0000256" key="3">
    <source>
        <dbReference type="ARBA" id="ARBA00022691"/>
    </source>
</evidence>
<evidence type="ECO:0000256" key="5">
    <source>
        <dbReference type="HAMAP-Rule" id="MF_00658"/>
    </source>
</evidence>
<dbReference type="PANTHER" id="PTHR33603">
    <property type="entry name" value="METHYLTRANSFERASE"/>
    <property type="match status" value="1"/>
</dbReference>
<dbReference type="PIRSF" id="PIRSF004505">
    <property type="entry name" value="MT_bac"/>
    <property type="match status" value="1"/>
</dbReference>
<evidence type="ECO:0000313" key="7">
    <source>
        <dbReference type="Proteomes" id="UP001305521"/>
    </source>
</evidence>
<evidence type="ECO:0000313" key="6">
    <source>
        <dbReference type="EMBL" id="WPB86670.1"/>
    </source>
</evidence>
<keyword evidence="3 5" id="KW-0949">S-adenosyl-L-methionine</keyword>
<dbReference type="InterPro" id="IPR029026">
    <property type="entry name" value="tRNA_m1G_MTases_N"/>
</dbReference>
<keyword evidence="1 5" id="KW-0489">Methyltransferase</keyword>
<accession>A0ABZ0PLQ4</accession>
<dbReference type="InterPro" id="IPR003742">
    <property type="entry name" value="RlmH-like"/>
</dbReference>
<evidence type="ECO:0000256" key="4">
    <source>
        <dbReference type="ARBA" id="ARBA00038303"/>
    </source>
</evidence>
<comment type="subcellular location">
    <subcellularLocation>
        <location evidence="5">Cytoplasm</location>
    </subcellularLocation>
</comment>
<comment type="function">
    <text evidence="5">Specifically methylates the pseudouridine at position 1915 (m3Psi1915) in 23S rRNA.</text>
</comment>
<evidence type="ECO:0000256" key="2">
    <source>
        <dbReference type="ARBA" id="ARBA00022679"/>
    </source>
</evidence>
<proteinExistence type="inferred from homology"/>
<dbReference type="Gene3D" id="3.40.1280.10">
    <property type="match status" value="1"/>
</dbReference>
<dbReference type="RefSeq" id="WP_318650639.1">
    <property type="nucleotide sequence ID" value="NZ_CP137852.1"/>
</dbReference>
<comment type="subunit">
    <text evidence="5">Homodimer.</text>
</comment>
<dbReference type="PANTHER" id="PTHR33603:SF1">
    <property type="entry name" value="RIBOSOMAL RNA LARGE SUBUNIT METHYLTRANSFERASE H"/>
    <property type="match status" value="1"/>
</dbReference>
<sequence length="153" mass="16556">MKARLVTIGRFKSGAEGALFAQYNARLRPPLELTEIPEANGSPAEARRREGAAILAALPANALLVALDLGATAPSSEALAQLTERWEAAARPLCFAIGGAEGLDPAVTQRAEHRLSLGPLTWPHLLVRALLAEQLFRAQCIRANHPYHRAWRP</sequence>
<keyword evidence="7" id="KW-1185">Reference proteome</keyword>
<dbReference type="Proteomes" id="UP001305521">
    <property type="component" value="Chromosome"/>
</dbReference>
<keyword evidence="5" id="KW-0963">Cytoplasm</keyword>
<reference evidence="6 7" key="1">
    <citation type="submission" date="2023-11" db="EMBL/GenBank/DDBJ databases">
        <title>Arctic aerobic anoxygenic photoheterotroph Sediminicoccus rosea KRV36 adapts its photosynthesis to long days of polar summer.</title>
        <authorList>
            <person name="Tomasch J."/>
            <person name="Kopejtka K."/>
            <person name="Bily T."/>
            <person name="Gardiner A.T."/>
            <person name="Gardian Z."/>
            <person name="Shivaramu S."/>
            <person name="Koblizek M."/>
            <person name="Engelhardt F."/>
            <person name="Kaftan D."/>
        </authorList>
    </citation>
    <scope>NUCLEOTIDE SEQUENCE [LARGE SCALE GENOMIC DNA]</scope>
    <source>
        <strain evidence="6 7">R-30</strain>
    </source>
</reference>
<dbReference type="HAMAP" id="MF_00658">
    <property type="entry name" value="23SrRNA_methyltr_H"/>
    <property type="match status" value="1"/>
</dbReference>
<dbReference type="EC" id="2.1.1.177" evidence="5"/>
<dbReference type="InterPro" id="IPR029028">
    <property type="entry name" value="Alpha/beta_knot_MTases"/>
</dbReference>
<keyword evidence="5" id="KW-0698">rRNA processing</keyword>
<keyword evidence="2 5" id="KW-0808">Transferase</keyword>